<organism evidence="2 3">
    <name type="scientific">Propionispora vibrioides</name>
    <dbReference type="NCBI Taxonomy" id="112903"/>
    <lineage>
        <taxon>Bacteria</taxon>
        <taxon>Bacillati</taxon>
        <taxon>Bacillota</taxon>
        <taxon>Negativicutes</taxon>
        <taxon>Selenomonadales</taxon>
        <taxon>Sporomusaceae</taxon>
        <taxon>Propionispora</taxon>
    </lineage>
</organism>
<dbReference type="Proteomes" id="UP000198847">
    <property type="component" value="Unassembled WGS sequence"/>
</dbReference>
<protein>
    <submittedName>
        <fullName evidence="2">Uncharacterized protein</fullName>
    </submittedName>
</protein>
<evidence type="ECO:0000256" key="1">
    <source>
        <dbReference type="SAM" id="SignalP"/>
    </source>
</evidence>
<dbReference type="RefSeq" id="WP_245732234.1">
    <property type="nucleotide sequence ID" value="NZ_FODY01000004.1"/>
</dbReference>
<accession>A0A1H8S5K8</accession>
<dbReference type="EMBL" id="FODY01000004">
    <property type="protein sequence ID" value="SEO73817.1"/>
    <property type="molecule type" value="Genomic_DNA"/>
</dbReference>
<sequence length="432" mass="48249">MNKKPLRCCLRLCLLLIFCLLPTVAGAAEATVVDSITVVIVPAPGAAKPPVLVAKRMAASVNTVGEHVLLGHKVADIAANEAAYEKIIQEVFDRVLIGYEIYQVQIEPGNNSTITLEVAPWGDTVEKVDWEYDYGGLSPEMVALLKKDLGNLEEKADNVLLGLPVDAVDWAGAVTKTLIRDIFDEQLPEFRPSMDIVPGQHTMIRVSVVPMGKTIQNTTVSLRSETIPNLLLFQMRPAVDALSRQLRGLPVAFVERHNTYFTGALATTAVSPETIRKYGLTVNPVINAGQDTDVLLQVETSRYKLWLEGYLDFGRQENNTSAKLHIGKYLDNRNEAFFEAGFVPGTVSWELEPGWGHRFTASTTAGFKYELTHGKNILWLRQHLSPSWDMRLEHTVKDHHNELGIRYKLHEFASLEYVVDENDHWLRLVGNL</sequence>
<keyword evidence="3" id="KW-1185">Reference proteome</keyword>
<evidence type="ECO:0000313" key="3">
    <source>
        <dbReference type="Proteomes" id="UP000198847"/>
    </source>
</evidence>
<proteinExistence type="predicted"/>
<dbReference type="AlphaFoldDB" id="A0A1H8S5K8"/>
<name>A0A1H8S5K8_9FIRM</name>
<feature type="chain" id="PRO_5011651727" evidence="1">
    <location>
        <begin position="28"/>
        <end position="432"/>
    </location>
</feature>
<gene>
    <name evidence="2" type="ORF">SAMN04490178_104208</name>
</gene>
<reference evidence="2 3" key="1">
    <citation type="submission" date="2016-10" db="EMBL/GenBank/DDBJ databases">
        <authorList>
            <person name="de Groot N.N."/>
        </authorList>
    </citation>
    <scope>NUCLEOTIDE SEQUENCE [LARGE SCALE GENOMIC DNA]</scope>
    <source>
        <strain evidence="2 3">DSM 13305</strain>
    </source>
</reference>
<feature type="signal peptide" evidence="1">
    <location>
        <begin position="1"/>
        <end position="27"/>
    </location>
</feature>
<keyword evidence="1" id="KW-0732">Signal</keyword>
<dbReference type="STRING" id="112903.SAMN04490178_104208"/>
<evidence type="ECO:0000313" key="2">
    <source>
        <dbReference type="EMBL" id="SEO73817.1"/>
    </source>
</evidence>